<dbReference type="GO" id="GO:0015935">
    <property type="term" value="C:small ribosomal subunit"/>
    <property type="evidence" value="ECO:0007669"/>
    <property type="project" value="TreeGrafter"/>
</dbReference>
<dbReference type="Pfam" id="PF00886">
    <property type="entry name" value="Ribosomal_S16"/>
    <property type="match status" value="1"/>
</dbReference>
<accession>A0AA43UA49</accession>
<evidence type="ECO:0000256" key="2">
    <source>
        <dbReference type="ARBA" id="ARBA00023274"/>
    </source>
</evidence>
<dbReference type="SUPFAM" id="SSF54565">
    <property type="entry name" value="Ribosomal protein S16"/>
    <property type="match status" value="1"/>
</dbReference>
<dbReference type="PANTHER" id="PTHR12919:SF20">
    <property type="entry name" value="SMALL RIBOSOMAL SUBUNIT PROTEIN BS16M"/>
    <property type="match status" value="1"/>
</dbReference>
<dbReference type="Gene3D" id="3.30.1320.10">
    <property type="match status" value="1"/>
</dbReference>
<dbReference type="AlphaFoldDB" id="A0AA43UA49"/>
<keyword evidence="1 3" id="KW-0689">Ribosomal protein</keyword>
<keyword evidence="5" id="KW-1185">Reference proteome</keyword>
<dbReference type="InterPro" id="IPR023803">
    <property type="entry name" value="Ribosomal_bS16_dom_sf"/>
</dbReference>
<name>A0AA43UA49_9LACT</name>
<dbReference type="EMBL" id="JAUNQW010000002">
    <property type="protein sequence ID" value="MDO5456878.1"/>
    <property type="molecule type" value="Genomic_DNA"/>
</dbReference>
<protein>
    <recommendedName>
        <fullName evidence="3">Small ribosomal subunit protein bS16</fullName>
    </recommendedName>
</protein>
<dbReference type="GO" id="GO:0005737">
    <property type="term" value="C:cytoplasm"/>
    <property type="evidence" value="ECO:0007669"/>
    <property type="project" value="UniProtKB-ARBA"/>
</dbReference>
<dbReference type="NCBIfam" id="TIGR00002">
    <property type="entry name" value="S16"/>
    <property type="match status" value="1"/>
</dbReference>
<dbReference type="GO" id="GO:0006412">
    <property type="term" value="P:translation"/>
    <property type="evidence" value="ECO:0007669"/>
    <property type="project" value="UniProtKB-UniRule"/>
</dbReference>
<reference evidence="4" key="1">
    <citation type="submission" date="2023-07" db="EMBL/GenBank/DDBJ databases">
        <title>Between Cages and Wild: Unraveling the Impact of Captivity on Animal Microbiomes and Antimicrobial Resistance.</title>
        <authorList>
            <person name="Schmartz G.P."/>
            <person name="Rehner J."/>
            <person name="Schuff M.J."/>
            <person name="Becker S.L."/>
            <person name="Kravczyk M."/>
            <person name="Gurevich A."/>
            <person name="Francke R."/>
            <person name="Mueller R."/>
            <person name="Keller V."/>
            <person name="Keller A."/>
        </authorList>
    </citation>
    <scope>NUCLEOTIDE SEQUENCE</scope>
    <source>
        <strain evidence="4">S39M_St_73</strain>
    </source>
</reference>
<comment type="similarity">
    <text evidence="3">Belongs to the bacterial ribosomal protein bS16 family.</text>
</comment>
<evidence type="ECO:0000256" key="3">
    <source>
        <dbReference type="HAMAP-Rule" id="MF_00385"/>
    </source>
</evidence>
<sequence length="91" mass="10439">MAVKIRLQRKGSKKRPFYRVVVQDSRSAVKSEKVIQNVGTYNPTTEPAEVNLKEEEIMEWLHNGAKPSDTVRALLSQAGLMERFHNEKNTK</sequence>
<dbReference type="HAMAP" id="MF_00385">
    <property type="entry name" value="Ribosomal_bS16"/>
    <property type="match status" value="1"/>
</dbReference>
<gene>
    <name evidence="3 4" type="primary">rpsP</name>
    <name evidence="4" type="ORF">Q4F26_00900</name>
</gene>
<dbReference type="Proteomes" id="UP001171751">
    <property type="component" value="Unassembled WGS sequence"/>
</dbReference>
<dbReference type="GO" id="GO:0003735">
    <property type="term" value="F:structural constituent of ribosome"/>
    <property type="evidence" value="ECO:0007669"/>
    <property type="project" value="InterPro"/>
</dbReference>
<organism evidence="4 5">
    <name type="scientific">Atopococcus tabaci</name>
    <dbReference type="NCBI Taxonomy" id="269774"/>
    <lineage>
        <taxon>Bacteria</taxon>
        <taxon>Bacillati</taxon>
        <taxon>Bacillota</taxon>
        <taxon>Bacilli</taxon>
        <taxon>Lactobacillales</taxon>
        <taxon>Carnobacteriaceae</taxon>
        <taxon>Atopococcus</taxon>
    </lineage>
</organism>
<dbReference type="InterPro" id="IPR000307">
    <property type="entry name" value="Ribosomal_bS16"/>
</dbReference>
<evidence type="ECO:0000313" key="5">
    <source>
        <dbReference type="Proteomes" id="UP001171751"/>
    </source>
</evidence>
<proteinExistence type="inferred from homology"/>
<dbReference type="PANTHER" id="PTHR12919">
    <property type="entry name" value="30S RIBOSOMAL PROTEIN S16"/>
    <property type="match status" value="1"/>
</dbReference>
<evidence type="ECO:0000313" key="4">
    <source>
        <dbReference type="EMBL" id="MDO5456878.1"/>
    </source>
</evidence>
<evidence type="ECO:0000256" key="1">
    <source>
        <dbReference type="ARBA" id="ARBA00022980"/>
    </source>
</evidence>
<keyword evidence="2 3" id="KW-0687">Ribonucleoprotein</keyword>
<comment type="caution">
    <text evidence="4">The sequence shown here is derived from an EMBL/GenBank/DDBJ whole genome shotgun (WGS) entry which is preliminary data.</text>
</comment>